<proteinExistence type="predicted"/>
<sequence>MSSSASLALHSSKLSTEEVVKYTTIFTAGAYLTTKLFTAINPVAAATFIGSCCIVKALADKIFNREIFLLDLDREIFLLDLGGGLLCFLAANYIAKFTINQSLITAGLSFISGLAIIGIVNKVFSL</sequence>
<dbReference type="EMBL" id="LAZR01016321">
    <property type="protein sequence ID" value="KKM05020.1"/>
    <property type="molecule type" value="Genomic_DNA"/>
</dbReference>
<feature type="transmembrane region" description="Helical" evidence="1">
    <location>
        <begin position="36"/>
        <end position="55"/>
    </location>
</feature>
<reference evidence="2" key="1">
    <citation type="journal article" date="2015" name="Nature">
        <title>Complex archaea that bridge the gap between prokaryotes and eukaryotes.</title>
        <authorList>
            <person name="Spang A."/>
            <person name="Saw J.H."/>
            <person name="Jorgensen S.L."/>
            <person name="Zaremba-Niedzwiedzka K."/>
            <person name="Martijn J."/>
            <person name="Lind A.E."/>
            <person name="van Eijk R."/>
            <person name="Schleper C."/>
            <person name="Guy L."/>
            <person name="Ettema T.J."/>
        </authorList>
    </citation>
    <scope>NUCLEOTIDE SEQUENCE</scope>
</reference>
<keyword evidence="1" id="KW-0472">Membrane</keyword>
<keyword evidence="1" id="KW-1133">Transmembrane helix</keyword>
<keyword evidence="1" id="KW-0812">Transmembrane</keyword>
<protein>
    <submittedName>
        <fullName evidence="2">Uncharacterized protein</fullName>
    </submittedName>
</protein>
<dbReference type="AlphaFoldDB" id="A0A0F9H1U4"/>
<feature type="transmembrane region" description="Helical" evidence="1">
    <location>
        <begin position="76"/>
        <end position="95"/>
    </location>
</feature>
<organism evidence="2">
    <name type="scientific">marine sediment metagenome</name>
    <dbReference type="NCBI Taxonomy" id="412755"/>
    <lineage>
        <taxon>unclassified sequences</taxon>
        <taxon>metagenomes</taxon>
        <taxon>ecological metagenomes</taxon>
    </lineage>
</organism>
<evidence type="ECO:0000256" key="1">
    <source>
        <dbReference type="SAM" id="Phobius"/>
    </source>
</evidence>
<accession>A0A0F9H1U4</accession>
<comment type="caution">
    <text evidence="2">The sequence shown here is derived from an EMBL/GenBank/DDBJ whole genome shotgun (WGS) entry which is preliminary data.</text>
</comment>
<feature type="transmembrane region" description="Helical" evidence="1">
    <location>
        <begin position="101"/>
        <end position="120"/>
    </location>
</feature>
<name>A0A0F9H1U4_9ZZZZ</name>
<evidence type="ECO:0000313" key="2">
    <source>
        <dbReference type="EMBL" id="KKM05020.1"/>
    </source>
</evidence>
<gene>
    <name evidence="2" type="ORF">LCGC14_1758320</name>
</gene>